<dbReference type="EMBL" id="MK500285">
    <property type="protein sequence ID" value="QBK84685.1"/>
    <property type="molecule type" value="Genomic_DNA"/>
</dbReference>
<feature type="domain" description="Aspartyl/asparaginy/proline hydroxylase" evidence="1">
    <location>
        <begin position="68"/>
        <end position="171"/>
    </location>
</feature>
<proteinExistence type="predicted"/>
<organism evidence="2">
    <name type="scientific">Pithovirus LCDPAC01</name>
    <dbReference type="NCBI Taxonomy" id="2506600"/>
    <lineage>
        <taxon>Viruses</taxon>
        <taxon>Pithoviruses</taxon>
    </lineage>
</organism>
<dbReference type="InterPro" id="IPR007803">
    <property type="entry name" value="Asp/Arg/Pro-Hydrxlase"/>
</dbReference>
<gene>
    <name evidence="2" type="ORF">LCDPAC01_01660</name>
</gene>
<protein>
    <submittedName>
        <fullName evidence="2">Aspartyl/asparaginyl beta-hydroxylase</fullName>
    </submittedName>
</protein>
<dbReference type="Pfam" id="PF05118">
    <property type="entry name" value="Asp_Arg_Hydrox"/>
    <property type="match status" value="1"/>
</dbReference>
<evidence type="ECO:0000259" key="1">
    <source>
        <dbReference type="Pfam" id="PF05118"/>
    </source>
</evidence>
<evidence type="ECO:0000313" key="2">
    <source>
        <dbReference type="EMBL" id="QBK84685.1"/>
    </source>
</evidence>
<sequence length="203" mass="23993">MSILLLLAIILIMIKLPSRINHCEKRKISNEKFGRIHRSLHEFLTDNVRELARDTSLTKNLYIKHRERQKHVSNPIINDLIKNHDSHIYAAYILVLEPNTFVPIRRWGMPSMLRYHVFLDVPKQDAGISFDFHRYSVEKHEIIVSNSSLHNNLWNQSKEGILRVLILDVYRNFSPVNGIIIRAMNRICNKIQIRTKNNTRRLI</sequence>
<dbReference type="InterPro" id="IPR027443">
    <property type="entry name" value="IPNS-like_sf"/>
</dbReference>
<reference evidence="2" key="1">
    <citation type="journal article" date="2019" name="MBio">
        <title>Virus Genomes from Deep Sea Sediments Expand the Ocean Megavirome and Support Independent Origins of Viral Gigantism.</title>
        <authorList>
            <person name="Backstrom D."/>
            <person name="Yutin N."/>
            <person name="Jorgensen S.L."/>
            <person name="Dharamshi J."/>
            <person name="Homa F."/>
            <person name="Zaremba-Niedwiedzka K."/>
            <person name="Spang A."/>
            <person name="Wolf Y.I."/>
            <person name="Koonin E.V."/>
            <person name="Ettema T.J."/>
        </authorList>
    </citation>
    <scope>NUCLEOTIDE SEQUENCE</scope>
</reference>
<dbReference type="Gene3D" id="2.60.120.330">
    <property type="entry name" value="B-lactam Antibiotic, Isopenicillin N Synthase, Chain"/>
    <property type="match status" value="1"/>
</dbReference>
<accession>A0A481YN30</accession>
<name>A0A481YN30_9VIRU</name>